<dbReference type="InterPro" id="IPR003126">
    <property type="entry name" value="Znf_UBR"/>
</dbReference>
<dbReference type="EMBL" id="JAKCXM010000014">
    <property type="protein sequence ID" value="KAJ0408141.1"/>
    <property type="molecule type" value="Genomic_DNA"/>
</dbReference>
<dbReference type="SUPFAM" id="SSF57903">
    <property type="entry name" value="FYVE/PHD zinc finger"/>
    <property type="match status" value="1"/>
</dbReference>
<dbReference type="PANTHER" id="PTHR13513:SF9">
    <property type="entry name" value="E3 UBIQUITIN-PROTEIN LIGASE UBR7-RELATED"/>
    <property type="match status" value="1"/>
</dbReference>
<dbReference type="GO" id="GO:0008270">
    <property type="term" value="F:zinc ion binding"/>
    <property type="evidence" value="ECO:0007669"/>
    <property type="project" value="UniProtKB-KW"/>
</dbReference>
<feature type="compositionally biased region" description="Polar residues" evidence="5">
    <location>
        <begin position="342"/>
        <end position="360"/>
    </location>
</feature>
<dbReference type="SMART" id="SM00396">
    <property type="entry name" value="ZnF_UBR1"/>
    <property type="match status" value="1"/>
</dbReference>
<evidence type="ECO:0000313" key="7">
    <source>
        <dbReference type="EMBL" id="KAJ0408141.1"/>
    </source>
</evidence>
<dbReference type="InterPro" id="IPR047506">
    <property type="entry name" value="UBR7-like_UBR-box"/>
</dbReference>
<gene>
    <name evidence="7" type="ORF">P43SY_002111</name>
</gene>
<feature type="region of interest" description="Disordered" evidence="5">
    <location>
        <begin position="320"/>
        <end position="360"/>
    </location>
</feature>
<feature type="domain" description="UBR-type" evidence="6">
    <location>
        <begin position="82"/>
        <end position="162"/>
    </location>
</feature>
<feature type="region of interest" description="Disordered" evidence="5">
    <location>
        <begin position="1"/>
        <end position="49"/>
    </location>
</feature>
<proteinExistence type="predicted"/>
<feature type="compositionally biased region" description="Low complexity" evidence="5">
    <location>
        <begin position="10"/>
        <end position="30"/>
    </location>
</feature>
<organism evidence="7 8">
    <name type="scientific">Pythium insidiosum</name>
    <name type="common">Pythiosis disease agent</name>
    <dbReference type="NCBI Taxonomy" id="114742"/>
    <lineage>
        <taxon>Eukaryota</taxon>
        <taxon>Sar</taxon>
        <taxon>Stramenopiles</taxon>
        <taxon>Oomycota</taxon>
        <taxon>Peronosporomycetes</taxon>
        <taxon>Pythiales</taxon>
        <taxon>Pythiaceae</taxon>
        <taxon>Pythium</taxon>
    </lineage>
</organism>
<keyword evidence="8" id="KW-1185">Reference proteome</keyword>
<dbReference type="InterPro" id="IPR013083">
    <property type="entry name" value="Znf_RING/FYVE/PHD"/>
</dbReference>
<keyword evidence="2" id="KW-0863">Zinc-finger</keyword>
<evidence type="ECO:0000256" key="4">
    <source>
        <dbReference type="PROSITE-ProRule" id="PRU00508"/>
    </source>
</evidence>
<sequence length="435" mass="47400">MTTSDSPLHSGAQDASNGAAAGAVRPADASQSPSTATSPGKRDGDQADDDDNEEVITLQEVLQEQSELDEAAVAVLGEADADHCSYALGYHRQALYACLTCTQPRVDAESGAVEGAAGVCLACSYHCHADHELVELYTKRAFRCDCGTSRLPAAAPCALWADKDAVNAGNAYSHNFAGRYCTCRRPYPDPERTTPEVMVQCIVCEDWLHEEHIGALPAAFDEMICAACMARHAFLAAYQALEPQAEDAEAEDEEEDKDKQQQQGCVLQALLDQQPAAATGATFWQRDWRTRLCPCSKCVARLERAGLAFLMDPEDSLQAYEERAAQQQQQRDAADAERQQRSSPVQRSALSSPAGETTDTTVEAALSSLEQAAQRAFETKLSHEQQVEMARGYSHMKTKLHEYLSGFAASGQTVKAQDIQQFFESLRASKRPRHS</sequence>
<evidence type="ECO:0000313" key="8">
    <source>
        <dbReference type="Proteomes" id="UP001209570"/>
    </source>
</evidence>
<evidence type="ECO:0000256" key="5">
    <source>
        <dbReference type="SAM" id="MobiDB-lite"/>
    </source>
</evidence>
<evidence type="ECO:0000259" key="6">
    <source>
        <dbReference type="PROSITE" id="PS51157"/>
    </source>
</evidence>
<reference evidence="7" key="1">
    <citation type="submission" date="2021-12" db="EMBL/GenBank/DDBJ databases">
        <title>Prjna785345.</title>
        <authorList>
            <person name="Rujirawat T."/>
            <person name="Krajaejun T."/>
        </authorList>
    </citation>
    <scope>NUCLEOTIDE SEQUENCE</scope>
    <source>
        <strain evidence="7">Pi057C3</strain>
    </source>
</reference>
<keyword evidence="1" id="KW-0479">Metal-binding</keyword>
<dbReference type="AlphaFoldDB" id="A0AAD5LSE0"/>
<dbReference type="InterPro" id="IPR040204">
    <property type="entry name" value="UBR7"/>
</dbReference>
<dbReference type="PROSITE" id="PS51157">
    <property type="entry name" value="ZF_UBR"/>
    <property type="match status" value="1"/>
</dbReference>
<dbReference type="GO" id="GO:0061630">
    <property type="term" value="F:ubiquitin protein ligase activity"/>
    <property type="evidence" value="ECO:0007669"/>
    <property type="project" value="InterPro"/>
</dbReference>
<dbReference type="GO" id="GO:0005737">
    <property type="term" value="C:cytoplasm"/>
    <property type="evidence" value="ECO:0007669"/>
    <property type="project" value="TreeGrafter"/>
</dbReference>
<dbReference type="Gene3D" id="3.30.40.10">
    <property type="entry name" value="Zinc/RING finger domain, C3HC4 (zinc finger)"/>
    <property type="match status" value="1"/>
</dbReference>
<protein>
    <recommendedName>
        <fullName evidence="6">UBR-type domain-containing protein</fullName>
    </recommendedName>
</protein>
<evidence type="ECO:0000256" key="3">
    <source>
        <dbReference type="ARBA" id="ARBA00022833"/>
    </source>
</evidence>
<dbReference type="CDD" id="cd15542">
    <property type="entry name" value="PHD_UBR7"/>
    <property type="match status" value="1"/>
</dbReference>
<dbReference type="Pfam" id="PF02207">
    <property type="entry name" value="zf-UBR"/>
    <property type="match status" value="1"/>
</dbReference>
<evidence type="ECO:0000256" key="1">
    <source>
        <dbReference type="ARBA" id="ARBA00022723"/>
    </source>
</evidence>
<name>A0AAD5LSE0_PYTIN</name>
<dbReference type="PANTHER" id="PTHR13513">
    <property type="entry name" value="E3 UBIQUITIN-PROTEIN LIGASE UBR7"/>
    <property type="match status" value="1"/>
</dbReference>
<dbReference type="CDD" id="cd19677">
    <property type="entry name" value="UBR-box_UBR7"/>
    <property type="match status" value="1"/>
</dbReference>
<dbReference type="Proteomes" id="UP001209570">
    <property type="component" value="Unassembled WGS sequence"/>
</dbReference>
<dbReference type="InterPro" id="IPR011011">
    <property type="entry name" value="Znf_FYVE_PHD"/>
</dbReference>
<accession>A0AAD5LSE0</accession>
<keyword evidence="3" id="KW-0862">Zinc</keyword>
<feature type="zinc finger region" description="UBR-type" evidence="4">
    <location>
        <begin position="82"/>
        <end position="162"/>
    </location>
</feature>
<evidence type="ECO:0000256" key="2">
    <source>
        <dbReference type="ARBA" id="ARBA00022771"/>
    </source>
</evidence>
<comment type="caution">
    <text evidence="7">The sequence shown here is derived from an EMBL/GenBank/DDBJ whole genome shotgun (WGS) entry which is preliminary data.</text>
</comment>